<proteinExistence type="inferred from homology"/>
<dbReference type="GO" id="GO:0098797">
    <property type="term" value="C:plasma membrane protein complex"/>
    <property type="evidence" value="ECO:0007669"/>
    <property type="project" value="TreeGrafter"/>
</dbReference>
<name>A0A1C7AFF0_9GAMM</name>
<dbReference type="NCBIfam" id="TIGR01352">
    <property type="entry name" value="tonB_Cterm"/>
    <property type="match status" value="1"/>
</dbReference>
<dbReference type="Proteomes" id="UP000218899">
    <property type="component" value="Chromosome"/>
</dbReference>
<gene>
    <name evidence="13" type="ORF">SVA_3499</name>
</gene>
<evidence type="ECO:0000313" key="13">
    <source>
        <dbReference type="EMBL" id="BAU50035.1"/>
    </source>
</evidence>
<feature type="compositionally biased region" description="Low complexity" evidence="10">
    <location>
        <begin position="126"/>
        <end position="136"/>
    </location>
</feature>
<dbReference type="RefSeq" id="WP_096462375.1">
    <property type="nucleotide sequence ID" value="NZ_AP014936.1"/>
</dbReference>
<reference evidence="13 14" key="1">
    <citation type="submission" date="2015-08" db="EMBL/GenBank/DDBJ databases">
        <title>Complete genome sequence of Sulfurifustis variabilis.</title>
        <authorList>
            <person name="Miura A."/>
            <person name="Kojima H."/>
            <person name="Fukui M."/>
        </authorList>
    </citation>
    <scope>NUCLEOTIDE SEQUENCE [LARGE SCALE GENOMIC DNA]</scope>
    <source>
        <strain evidence="14">skN76</strain>
    </source>
</reference>
<accession>A0A1C7AFF0</accession>
<dbReference type="GO" id="GO:0055085">
    <property type="term" value="P:transmembrane transport"/>
    <property type="evidence" value="ECO:0007669"/>
    <property type="project" value="InterPro"/>
</dbReference>
<evidence type="ECO:0000256" key="9">
    <source>
        <dbReference type="ARBA" id="ARBA00023136"/>
    </source>
</evidence>
<organism evidence="13 14">
    <name type="scientific">Sulfurifustis variabilis</name>
    <dbReference type="NCBI Taxonomy" id="1675686"/>
    <lineage>
        <taxon>Bacteria</taxon>
        <taxon>Pseudomonadati</taxon>
        <taxon>Pseudomonadota</taxon>
        <taxon>Gammaproteobacteria</taxon>
        <taxon>Acidiferrobacterales</taxon>
        <taxon>Acidiferrobacteraceae</taxon>
        <taxon>Sulfurifustis</taxon>
    </lineage>
</organism>
<evidence type="ECO:0000256" key="11">
    <source>
        <dbReference type="SAM" id="Phobius"/>
    </source>
</evidence>
<dbReference type="GO" id="GO:0031992">
    <property type="term" value="F:energy transducer activity"/>
    <property type="evidence" value="ECO:0007669"/>
    <property type="project" value="TreeGrafter"/>
</dbReference>
<feature type="domain" description="TonB C-terminal" evidence="12">
    <location>
        <begin position="199"/>
        <end position="296"/>
    </location>
</feature>
<evidence type="ECO:0000256" key="6">
    <source>
        <dbReference type="ARBA" id="ARBA00022692"/>
    </source>
</evidence>
<keyword evidence="5" id="KW-0997">Cell inner membrane</keyword>
<evidence type="ECO:0000256" key="4">
    <source>
        <dbReference type="ARBA" id="ARBA00022475"/>
    </source>
</evidence>
<dbReference type="AlphaFoldDB" id="A0A1C7AFF0"/>
<dbReference type="PANTHER" id="PTHR33446:SF11">
    <property type="entry name" value="TONB3"/>
    <property type="match status" value="1"/>
</dbReference>
<evidence type="ECO:0000256" key="7">
    <source>
        <dbReference type="ARBA" id="ARBA00022927"/>
    </source>
</evidence>
<evidence type="ECO:0000256" key="10">
    <source>
        <dbReference type="SAM" id="MobiDB-lite"/>
    </source>
</evidence>
<keyword evidence="6 11" id="KW-0812">Transmembrane</keyword>
<evidence type="ECO:0000256" key="5">
    <source>
        <dbReference type="ARBA" id="ARBA00022519"/>
    </source>
</evidence>
<comment type="similarity">
    <text evidence="2">Belongs to the TonB family.</text>
</comment>
<evidence type="ECO:0000256" key="1">
    <source>
        <dbReference type="ARBA" id="ARBA00004383"/>
    </source>
</evidence>
<evidence type="ECO:0000256" key="3">
    <source>
        <dbReference type="ARBA" id="ARBA00022448"/>
    </source>
</evidence>
<keyword evidence="3" id="KW-0813">Transport</keyword>
<dbReference type="OrthoDB" id="9803361at2"/>
<dbReference type="InterPro" id="IPR051045">
    <property type="entry name" value="TonB-dependent_transducer"/>
</dbReference>
<evidence type="ECO:0000313" key="14">
    <source>
        <dbReference type="Proteomes" id="UP000218899"/>
    </source>
</evidence>
<dbReference type="InterPro" id="IPR006260">
    <property type="entry name" value="TonB/TolA_C"/>
</dbReference>
<keyword evidence="7" id="KW-0653">Protein transport</keyword>
<dbReference type="PANTHER" id="PTHR33446">
    <property type="entry name" value="PROTEIN TONB-RELATED"/>
    <property type="match status" value="1"/>
</dbReference>
<keyword evidence="14" id="KW-1185">Reference proteome</keyword>
<dbReference type="InterPro" id="IPR037682">
    <property type="entry name" value="TonB_C"/>
</dbReference>
<dbReference type="Gene3D" id="3.30.1150.10">
    <property type="match status" value="1"/>
</dbReference>
<dbReference type="PROSITE" id="PS52015">
    <property type="entry name" value="TONB_CTD"/>
    <property type="match status" value="1"/>
</dbReference>
<dbReference type="GO" id="GO:0015031">
    <property type="term" value="P:protein transport"/>
    <property type="evidence" value="ECO:0007669"/>
    <property type="project" value="UniProtKB-KW"/>
</dbReference>
<evidence type="ECO:0000256" key="8">
    <source>
        <dbReference type="ARBA" id="ARBA00022989"/>
    </source>
</evidence>
<keyword evidence="4" id="KW-1003">Cell membrane</keyword>
<feature type="region of interest" description="Disordered" evidence="10">
    <location>
        <begin position="59"/>
        <end position="162"/>
    </location>
</feature>
<dbReference type="KEGG" id="sva:SVA_3499"/>
<dbReference type="EMBL" id="AP014936">
    <property type="protein sequence ID" value="BAU50035.1"/>
    <property type="molecule type" value="Genomic_DNA"/>
</dbReference>
<keyword evidence="9 11" id="KW-0472">Membrane</keyword>
<feature type="transmembrane region" description="Helical" evidence="11">
    <location>
        <begin position="17"/>
        <end position="39"/>
    </location>
</feature>
<evidence type="ECO:0000256" key="2">
    <source>
        <dbReference type="ARBA" id="ARBA00006555"/>
    </source>
</evidence>
<dbReference type="SUPFAM" id="SSF74653">
    <property type="entry name" value="TolA/TonB C-terminal domain"/>
    <property type="match status" value="1"/>
</dbReference>
<dbReference type="Pfam" id="PF03544">
    <property type="entry name" value="TonB_C"/>
    <property type="match status" value="1"/>
</dbReference>
<evidence type="ECO:0000259" key="12">
    <source>
        <dbReference type="PROSITE" id="PS52015"/>
    </source>
</evidence>
<sequence length="297" mass="33098">MTSITASGSHLSTSDRLGVAAFGSLILHMVVILGVTFALPKLRPLEGLATLEITLVQSSTERAPDNPEFLAQANQDGGGDSDRPEIARNPLPVREVSDRSRVIPTARPKPQRRVTAKQERHDLMTQPRAEARIAAPEPEPEKKEPQTAPPETGLLASADSPERARLNAEISRFWEEYQKRPKRKFLNARTQEYKYAAYMDAWRAKVERIGNLNYPEEARLRRITGNLVLDVALNPDGSLHNVAIRRSSGHKLLDDAAIRIVELAAPFAPFPPDIRAEADLLHITRTWKFNETLLASD</sequence>
<keyword evidence="8 11" id="KW-1133">Transmembrane helix</keyword>
<protein>
    <submittedName>
        <fullName evidence="13">Biopolymer transporter TonB</fullName>
    </submittedName>
</protein>
<comment type="subcellular location">
    <subcellularLocation>
        <location evidence="1">Cell inner membrane</location>
        <topology evidence="1">Single-pass membrane protein</topology>
        <orientation evidence="1">Periplasmic side</orientation>
    </subcellularLocation>
</comment>